<accession>A0A9W8XVV5</accession>
<organism evidence="4 5">
    <name type="scientific">Didymosphaeria variabile</name>
    <dbReference type="NCBI Taxonomy" id="1932322"/>
    <lineage>
        <taxon>Eukaryota</taxon>
        <taxon>Fungi</taxon>
        <taxon>Dikarya</taxon>
        <taxon>Ascomycota</taxon>
        <taxon>Pezizomycotina</taxon>
        <taxon>Dothideomycetes</taxon>
        <taxon>Pleosporomycetidae</taxon>
        <taxon>Pleosporales</taxon>
        <taxon>Massarineae</taxon>
        <taxon>Didymosphaeriaceae</taxon>
        <taxon>Didymosphaeria</taxon>
    </lineage>
</organism>
<dbReference type="InterPro" id="IPR007219">
    <property type="entry name" value="XnlR_reg_dom"/>
</dbReference>
<dbReference type="EMBL" id="JAPEUX010000001">
    <property type="protein sequence ID" value="KAJ4360727.1"/>
    <property type="molecule type" value="Genomic_DNA"/>
</dbReference>
<evidence type="ECO:0000256" key="1">
    <source>
        <dbReference type="ARBA" id="ARBA00023242"/>
    </source>
</evidence>
<keyword evidence="2" id="KW-1133">Transmembrane helix</keyword>
<comment type="caution">
    <text evidence="4">The sequence shown here is derived from an EMBL/GenBank/DDBJ whole genome shotgun (WGS) entry which is preliminary data.</text>
</comment>
<dbReference type="Proteomes" id="UP001140513">
    <property type="component" value="Unassembled WGS sequence"/>
</dbReference>
<keyword evidence="1" id="KW-0539">Nucleus</keyword>
<dbReference type="CDD" id="cd12148">
    <property type="entry name" value="fungal_TF_MHR"/>
    <property type="match status" value="1"/>
</dbReference>
<reference evidence="4" key="1">
    <citation type="submission" date="2022-10" db="EMBL/GenBank/DDBJ databases">
        <title>Tapping the CABI collections for fungal endophytes: first genome assemblies for Collariella, Neodidymelliopsis, Ascochyta clinopodiicola, Didymella pomorum, Didymosphaeria variabile, Neocosmospora piperis and Neocucurbitaria cava.</title>
        <authorList>
            <person name="Hill R."/>
        </authorList>
    </citation>
    <scope>NUCLEOTIDE SEQUENCE</scope>
    <source>
        <strain evidence="4">IMI 356815</strain>
    </source>
</reference>
<dbReference type="GO" id="GO:0003677">
    <property type="term" value="F:DNA binding"/>
    <property type="evidence" value="ECO:0007669"/>
    <property type="project" value="InterPro"/>
</dbReference>
<dbReference type="OrthoDB" id="2264294at2759"/>
<dbReference type="RefSeq" id="XP_056076929.1">
    <property type="nucleotide sequence ID" value="XM_056210107.1"/>
</dbReference>
<keyword evidence="2" id="KW-0812">Transmembrane</keyword>
<dbReference type="PANTHER" id="PTHR31668:SF4">
    <property type="entry name" value="TRANSCRIPTIONAL ACTIVATOR PROTEIN DAL81"/>
    <property type="match status" value="1"/>
</dbReference>
<evidence type="ECO:0000313" key="4">
    <source>
        <dbReference type="EMBL" id="KAJ4360727.1"/>
    </source>
</evidence>
<dbReference type="Pfam" id="PF04082">
    <property type="entry name" value="Fungal_trans"/>
    <property type="match status" value="1"/>
</dbReference>
<evidence type="ECO:0000256" key="2">
    <source>
        <dbReference type="SAM" id="Phobius"/>
    </source>
</evidence>
<feature type="domain" description="Xylanolytic transcriptional activator regulatory" evidence="3">
    <location>
        <begin position="622"/>
        <end position="694"/>
    </location>
</feature>
<dbReference type="PANTHER" id="PTHR31668">
    <property type="entry name" value="GLUCOSE TRANSPORT TRANSCRIPTION REGULATOR RGT1-RELATED-RELATED"/>
    <property type="match status" value="1"/>
</dbReference>
<sequence>MCGPRLLTGAKLLFDPSGFIEKLRDHQAEFKLAAQSFGAHLSTLAMKTDLETMQLQYTTAFTQAKISSQLEALIKFKEEFQERQAQMEVREHNTRVEVLESIRPLLNNLMDSLQQKAISAPQPRHLVAGPEVNVDDTLTDFLYERDLVKNDCVALAKLLKGKHHLARYDINRISALSFHPQLRAWLTVDEPSLILLNGRADARPDSEVSLYTAKIVHQLLEHHWAQAGQSSSGGTVIPLAFFCGQHRDWQRDDSGTPEELAMSLLLQLVDRGQHHLNTNILRTFSEHTIGGDTDSICSMFGRLISSLSREVIVIVVIDGLRYFAQPPNRGHGTKVVVSQLVQIYRRSPQATMKFLFTSPTKSHFLEDLFTEEEVLEMPRDIPATGMESSQVPDLGGGDSLFRKGLVRATLVAGGKLAASLTQANKSYDPSPTATLNANAVPNGIDTRKDRADVIARIDERGRSLGLNPTKFAELYGLGSDMEPILMGSDTKSSLFEDNSDAVDSIEACVKPHGEKLLRLFWKIIHPSYPIVHKDGFMEKYKKSYRCIDAPLLGAVYLNAINWWFYDSNLSNQPGIDVATLRKLTLQNIQLSYHRPRLSSIEAALLLLQCKPEDPLNPDHTFAWGLTSQVLSVGQACGLHLDASAWAIPEWERSLRKRLGWAIYIQDVWTALAHGRPTHITEDDWGVTPLAEDDFDIADGTSVEGEQFLYFQSLTKILHTVLRTFYTVKSTTQQDTSKLKEQAQPIFDSLERWHLSLPPSLAVSNLPPRELCANGNIHLAYYGVKINILRRLVRSTALAPLCLDIPALTAIRVHAHETAQQATSFVASLRLEHLDSFWYFVAPYLFSVIGSFLTLLLVTSLTPAERDHWRESLRAYLWTLRIMSKSNEPIRYAVNRLEGAILRGLEHALVFTVEGTSPVAFEATPGQFNADPDAFALGFGFTDGFDPIEMDLTAFDFLSNATLG</sequence>
<feature type="transmembrane region" description="Helical" evidence="2">
    <location>
        <begin position="836"/>
        <end position="857"/>
    </location>
</feature>
<dbReference type="GO" id="GO:0008270">
    <property type="term" value="F:zinc ion binding"/>
    <property type="evidence" value="ECO:0007669"/>
    <property type="project" value="InterPro"/>
</dbReference>
<dbReference type="GeneID" id="80904824"/>
<proteinExistence type="predicted"/>
<evidence type="ECO:0000259" key="3">
    <source>
        <dbReference type="SMART" id="SM00906"/>
    </source>
</evidence>
<gene>
    <name evidence="4" type="ORF">N0V89_001294</name>
</gene>
<protein>
    <recommendedName>
        <fullName evidence="3">Xylanolytic transcriptional activator regulatory domain-containing protein</fullName>
    </recommendedName>
</protein>
<evidence type="ECO:0000313" key="5">
    <source>
        <dbReference type="Proteomes" id="UP001140513"/>
    </source>
</evidence>
<dbReference type="InterPro" id="IPR050797">
    <property type="entry name" value="Carb_Metab_Trans_Reg"/>
</dbReference>
<keyword evidence="2" id="KW-0472">Membrane</keyword>
<dbReference type="SMART" id="SM00906">
    <property type="entry name" value="Fungal_trans"/>
    <property type="match status" value="1"/>
</dbReference>
<dbReference type="AlphaFoldDB" id="A0A9W8XVV5"/>
<keyword evidence="5" id="KW-1185">Reference proteome</keyword>
<dbReference type="GO" id="GO:0005634">
    <property type="term" value="C:nucleus"/>
    <property type="evidence" value="ECO:0007669"/>
    <property type="project" value="TreeGrafter"/>
</dbReference>
<dbReference type="GO" id="GO:0001080">
    <property type="term" value="P:nitrogen catabolite activation of transcription from RNA polymerase II promoter"/>
    <property type="evidence" value="ECO:0007669"/>
    <property type="project" value="TreeGrafter"/>
</dbReference>
<name>A0A9W8XVV5_9PLEO</name>
<dbReference type="GO" id="GO:0006351">
    <property type="term" value="P:DNA-templated transcription"/>
    <property type="evidence" value="ECO:0007669"/>
    <property type="project" value="InterPro"/>
</dbReference>